<dbReference type="SUPFAM" id="SSF52200">
    <property type="entry name" value="Toll/Interleukin receptor TIR domain"/>
    <property type="match status" value="1"/>
</dbReference>
<organism evidence="2 3">
    <name type="scientific">Chlorobaculum thiosulfatiphilum</name>
    <name type="common">Chlorobium limicola f.sp. thiosulfatophilum</name>
    <dbReference type="NCBI Taxonomy" id="115852"/>
    <lineage>
        <taxon>Bacteria</taxon>
        <taxon>Pseudomonadati</taxon>
        <taxon>Chlorobiota</taxon>
        <taxon>Chlorobiia</taxon>
        <taxon>Chlorobiales</taxon>
        <taxon>Chlorobiaceae</taxon>
        <taxon>Chlorobaculum</taxon>
    </lineage>
</organism>
<reference evidence="2 3" key="1">
    <citation type="submission" date="2019-05" db="EMBL/GenBank/DDBJ databases">
        <title>Draft Whole-Genome sequence of the green sulfur bacterium Chlorobaculum thiosulfatiphilum DSM 249.</title>
        <authorList>
            <person name="Meyer T.E."/>
            <person name="Kyndt J.A."/>
        </authorList>
    </citation>
    <scope>NUCLEOTIDE SEQUENCE [LARGE SCALE GENOMIC DNA]</scope>
    <source>
        <strain evidence="2 3">DSM 249</strain>
    </source>
</reference>
<dbReference type="InterPro" id="IPR001646">
    <property type="entry name" value="5peptide_repeat"/>
</dbReference>
<evidence type="ECO:0000313" key="2">
    <source>
        <dbReference type="EMBL" id="TNJ39934.1"/>
    </source>
</evidence>
<accession>A0A5C4S8T4</accession>
<dbReference type="OrthoDB" id="597109at2"/>
<dbReference type="Gene3D" id="3.40.50.10140">
    <property type="entry name" value="Toll/interleukin-1 receptor homology (TIR) domain"/>
    <property type="match status" value="1"/>
</dbReference>
<protein>
    <submittedName>
        <fullName evidence="2">Toll/interleukin-1 receptor domain-containing protein</fullName>
    </submittedName>
</protein>
<dbReference type="SMART" id="SM00255">
    <property type="entry name" value="TIR"/>
    <property type="match status" value="1"/>
</dbReference>
<name>A0A5C4S8T4_CHLTI</name>
<dbReference type="PROSITE" id="PS50104">
    <property type="entry name" value="TIR"/>
    <property type="match status" value="1"/>
</dbReference>
<feature type="domain" description="TIR" evidence="1">
    <location>
        <begin position="209"/>
        <end position="349"/>
    </location>
</feature>
<dbReference type="Gene3D" id="2.160.20.80">
    <property type="entry name" value="E3 ubiquitin-protein ligase SopA"/>
    <property type="match status" value="1"/>
</dbReference>
<dbReference type="Pfam" id="PF13676">
    <property type="entry name" value="TIR_2"/>
    <property type="match status" value="1"/>
</dbReference>
<dbReference type="InterPro" id="IPR035897">
    <property type="entry name" value="Toll_tir_struct_dom_sf"/>
</dbReference>
<comment type="caution">
    <text evidence="2">The sequence shown here is derived from an EMBL/GenBank/DDBJ whole genome shotgun (WGS) entry which is preliminary data.</text>
</comment>
<gene>
    <name evidence="2" type="ORF">FGF66_02800</name>
</gene>
<keyword evidence="2" id="KW-0675">Receptor</keyword>
<sequence>MLTKELLLRSVDEWNAAREANPDLRPDLCCAQLKGANLKGANLDWANLSEADLIEADLSNASLSEADLHKAFLWDANLSGANLSKSNLIYARLSGADLSGSNLFSANLSFAELDNANLSKTSLNWTYFNGADISGAKFTGAFAGHTLFGAVDLSKAIELETIRHVAPSTLGIDTIYASNGDMPDIFLRGCGLPDILIKSIHSLNPKASDYYSCFISHSSLDKVFVDQLYADLQEKGVRCYYAPHDLPIGAKTRPTLHEEIRNHDKLLLVLSEHSVKSGWVEDEVEHAFELEKERGTDVLFPIRLDAAVMDSKTGWASSVRTQRNIGDFTKWEEQDAYQKVFSRLLKDLKQ</sequence>
<evidence type="ECO:0000313" key="3">
    <source>
        <dbReference type="Proteomes" id="UP000308271"/>
    </source>
</evidence>
<dbReference type="SUPFAM" id="SSF141571">
    <property type="entry name" value="Pentapeptide repeat-like"/>
    <property type="match status" value="1"/>
</dbReference>
<dbReference type="AlphaFoldDB" id="A0A5C4S8T4"/>
<dbReference type="PANTHER" id="PTHR14136">
    <property type="entry name" value="BTB_POZ DOMAIN-CONTAINING PROTEIN KCTD9"/>
    <property type="match status" value="1"/>
</dbReference>
<evidence type="ECO:0000259" key="1">
    <source>
        <dbReference type="PROSITE" id="PS50104"/>
    </source>
</evidence>
<dbReference type="EMBL" id="VDCH01000003">
    <property type="protein sequence ID" value="TNJ39934.1"/>
    <property type="molecule type" value="Genomic_DNA"/>
</dbReference>
<keyword evidence="3" id="KW-1185">Reference proteome</keyword>
<proteinExistence type="predicted"/>
<dbReference type="PANTHER" id="PTHR14136:SF17">
    <property type="entry name" value="BTB_POZ DOMAIN-CONTAINING PROTEIN KCTD9"/>
    <property type="match status" value="1"/>
</dbReference>
<dbReference type="InterPro" id="IPR000157">
    <property type="entry name" value="TIR_dom"/>
</dbReference>
<dbReference type="Pfam" id="PF00805">
    <property type="entry name" value="Pentapeptide"/>
    <property type="match status" value="2"/>
</dbReference>
<dbReference type="GO" id="GO:0007165">
    <property type="term" value="P:signal transduction"/>
    <property type="evidence" value="ECO:0007669"/>
    <property type="project" value="InterPro"/>
</dbReference>
<dbReference type="InterPro" id="IPR051082">
    <property type="entry name" value="Pentapeptide-BTB/POZ_domain"/>
</dbReference>
<dbReference type="Proteomes" id="UP000308271">
    <property type="component" value="Unassembled WGS sequence"/>
</dbReference>